<gene>
    <name evidence="2" type="ORF">Ssi02_58310</name>
</gene>
<accession>A0A919RMJ6</accession>
<dbReference type="Proteomes" id="UP000606172">
    <property type="component" value="Unassembled WGS sequence"/>
</dbReference>
<feature type="compositionally biased region" description="Polar residues" evidence="1">
    <location>
        <begin position="1"/>
        <end position="14"/>
    </location>
</feature>
<keyword evidence="3" id="KW-1185">Reference proteome</keyword>
<organism evidence="2 3">
    <name type="scientific">Sinosporangium siamense</name>
    <dbReference type="NCBI Taxonomy" id="1367973"/>
    <lineage>
        <taxon>Bacteria</taxon>
        <taxon>Bacillati</taxon>
        <taxon>Actinomycetota</taxon>
        <taxon>Actinomycetes</taxon>
        <taxon>Streptosporangiales</taxon>
        <taxon>Streptosporangiaceae</taxon>
        <taxon>Sinosporangium</taxon>
    </lineage>
</organism>
<dbReference type="EMBL" id="BOOW01000037">
    <property type="protein sequence ID" value="GII95600.1"/>
    <property type="molecule type" value="Genomic_DNA"/>
</dbReference>
<evidence type="ECO:0000256" key="1">
    <source>
        <dbReference type="SAM" id="MobiDB-lite"/>
    </source>
</evidence>
<feature type="compositionally biased region" description="Basic and acidic residues" evidence="1">
    <location>
        <begin position="102"/>
        <end position="111"/>
    </location>
</feature>
<feature type="region of interest" description="Disordered" evidence="1">
    <location>
        <begin position="74"/>
        <end position="117"/>
    </location>
</feature>
<feature type="region of interest" description="Disordered" evidence="1">
    <location>
        <begin position="1"/>
        <end position="21"/>
    </location>
</feature>
<reference evidence="2" key="1">
    <citation type="submission" date="2021-01" db="EMBL/GenBank/DDBJ databases">
        <title>Whole genome shotgun sequence of Sinosporangium siamense NBRC 109515.</title>
        <authorList>
            <person name="Komaki H."/>
            <person name="Tamura T."/>
        </authorList>
    </citation>
    <scope>NUCLEOTIDE SEQUENCE</scope>
    <source>
        <strain evidence="2">NBRC 109515</strain>
    </source>
</reference>
<sequence length="117" mass="13603">MNAQLNQHGLQTTLGRDHQGRPHVKVCDCHGVVRRVYVHLAFRWFYWGDQPDERIPIETVDLAALAIGRAAEQGWRRGEQGELRHDIPRPRRAPRPWQAPRDTADDDHHPWDTPLLP</sequence>
<protein>
    <submittedName>
        <fullName evidence="2">Uncharacterized protein</fullName>
    </submittedName>
</protein>
<comment type="caution">
    <text evidence="2">The sequence shown here is derived from an EMBL/GenBank/DDBJ whole genome shotgun (WGS) entry which is preliminary data.</text>
</comment>
<name>A0A919RMJ6_9ACTN</name>
<feature type="compositionally biased region" description="Basic and acidic residues" evidence="1">
    <location>
        <begin position="74"/>
        <end position="89"/>
    </location>
</feature>
<dbReference type="AlphaFoldDB" id="A0A919RMJ6"/>
<evidence type="ECO:0000313" key="2">
    <source>
        <dbReference type="EMBL" id="GII95600.1"/>
    </source>
</evidence>
<proteinExistence type="predicted"/>
<evidence type="ECO:0000313" key="3">
    <source>
        <dbReference type="Proteomes" id="UP000606172"/>
    </source>
</evidence>